<feature type="domain" description="F-box" evidence="2">
    <location>
        <begin position="54"/>
        <end position="89"/>
    </location>
</feature>
<dbReference type="Pfam" id="PF00646">
    <property type="entry name" value="F-box"/>
    <property type="match status" value="1"/>
</dbReference>
<dbReference type="STRING" id="50990.A0A4Y7QAK6"/>
<dbReference type="AlphaFoldDB" id="A0A4Y7QAK6"/>
<evidence type="ECO:0000313" key="4">
    <source>
        <dbReference type="Proteomes" id="UP000294933"/>
    </source>
</evidence>
<gene>
    <name evidence="3" type="ORF">BD410DRAFT_745314</name>
</gene>
<accession>A0A4Y7QAK6</accession>
<organism evidence="3 4">
    <name type="scientific">Rickenella mellea</name>
    <dbReference type="NCBI Taxonomy" id="50990"/>
    <lineage>
        <taxon>Eukaryota</taxon>
        <taxon>Fungi</taxon>
        <taxon>Dikarya</taxon>
        <taxon>Basidiomycota</taxon>
        <taxon>Agaricomycotina</taxon>
        <taxon>Agaricomycetes</taxon>
        <taxon>Hymenochaetales</taxon>
        <taxon>Rickenellaceae</taxon>
        <taxon>Rickenella</taxon>
    </lineage>
</organism>
<dbReference type="SUPFAM" id="SSF81383">
    <property type="entry name" value="F-box domain"/>
    <property type="match status" value="1"/>
</dbReference>
<dbReference type="Proteomes" id="UP000294933">
    <property type="component" value="Unassembled WGS sequence"/>
</dbReference>
<dbReference type="InterPro" id="IPR001810">
    <property type="entry name" value="F-box_dom"/>
</dbReference>
<dbReference type="EMBL" id="ML170166">
    <property type="protein sequence ID" value="TDL24624.1"/>
    <property type="molecule type" value="Genomic_DNA"/>
</dbReference>
<evidence type="ECO:0000259" key="2">
    <source>
        <dbReference type="Pfam" id="PF00646"/>
    </source>
</evidence>
<proteinExistence type="predicted"/>
<dbReference type="OrthoDB" id="2322499at2759"/>
<feature type="compositionally biased region" description="Basic residues" evidence="1">
    <location>
        <begin position="1"/>
        <end position="13"/>
    </location>
</feature>
<dbReference type="InterPro" id="IPR036047">
    <property type="entry name" value="F-box-like_dom_sf"/>
</dbReference>
<feature type="region of interest" description="Disordered" evidence="1">
    <location>
        <begin position="1"/>
        <end position="27"/>
    </location>
</feature>
<name>A0A4Y7QAK6_9AGAM</name>
<reference evidence="3 4" key="1">
    <citation type="submission" date="2018-06" db="EMBL/GenBank/DDBJ databases">
        <title>A transcriptomic atlas of mushroom development highlights an independent origin of complex multicellularity.</title>
        <authorList>
            <consortium name="DOE Joint Genome Institute"/>
            <person name="Krizsan K."/>
            <person name="Almasi E."/>
            <person name="Merenyi Z."/>
            <person name="Sahu N."/>
            <person name="Viragh M."/>
            <person name="Koszo T."/>
            <person name="Mondo S."/>
            <person name="Kiss B."/>
            <person name="Balint B."/>
            <person name="Kues U."/>
            <person name="Barry K."/>
            <person name="Hegedus J.C."/>
            <person name="Henrissat B."/>
            <person name="Johnson J."/>
            <person name="Lipzen A."/>
            <person name="Ohm R."/>
            <person name="Nagy I."/>
            <person name="Pangilinan J."/>
            <person name="Yan J."/>
            <person name="Xiong Y."/>
            <person name="Grigoriev I.V."/>
            <person name="Hibbett D.S."/>
            <person name="Nagy L.G."/>
        </authorList>
    </citation>
    <scope>NUCLEOTIDE SEQUENCE [LARGE SCALE GENOMIC DNA]</scope>
    <source>
        <strain evidence="3 4">SZMC22713</strain>
    </source>
</reference>
<sequence>MHRENPKHKVRKITYKDDDDDVKANDESVASASPAVIVKPPAKRRAGRLSLLPTLSTDILFEVFIRLQPLDVLNIMYTSRGFRDLLISPGSTFIWKAVRLNVEGLPDCPPHLSEYEYAKLAFHPFCDRCGKRTPNGPQWEVLARFCGTCLNDVLKPKSRWSYYVGNSYNDILGVIKKKDGRYSSYFYCELQVKRLLKHIKNLPEKSSETWLTDAKRNAPGIREHAELCRDWENAVRGRRQEHLAETKLKRRDDIHQRLSQLGFGPALSRVAVEFANHRLVKPGVGLTERIWNNIKAELVSWIQECETKHLARSALKAYTISHPHIILPRIADLLAASDLSRILDNLGEVPVSDETFEDMAVFVGSWRRNATDQLADLVVIPTERLHGRTAIFAKLELATTVFSCKCRRFLHQYTTLDYAKEVNMHYPWVMAHPCVTNERSDSEDKLWNIKSLCHEGDAGNRLVKPIIEACSLPVETTKTSEMDALDPRLICLNCKKGDAKLGENTVVYTWRSAMGHAIICSHNGTGCSWRRLSDRATLMAKEVESSIRGTKVVGDVAREAEIPQWGCTQCWESRYRSAHTVEGVKSHFAHTHKGSEPTYYRLARCPPGMFEVTLPANQCDA</sequence>
<protein>
    <recommendedName>
        <fullName evidence="2">F-box domain-containing protein</fullName>
    </recommendedName>
</protein>
<evidence type="ECO:0000256" key="1">
    <source>
        <dbReference type="SAM" id="MobiDB-lite"/>
    </source>
</evidence>
<dbReference type="VEuPathDB" id="FungiDB:BD410DRAFT_745314"/>
<evidence type="ECO:0000313" key="3">
    <source>
        <dbReference type="EMBL" id="TDL24624.1"/>
    </source>
</evidence>
<keyword evidence="4" id="KW-1185">Reference proteome</keyword>